<evidence type="ECO:0000256" key="1">
    <source>
        <dbReference type="SAM" id="Phobius"/>
    </source>
</evidence>
<name>A0A7G9YU30_9EURY</name>
<feature type="transmembrane region" description="Helical" evidence="1">
    <location>
        <begin position="20"/>
        <end position="42"/>
    </location>
</feature>
<keyword evidence="1" id="KW-1133">Transmembrane helix</keyword>
<organism evidence="2">
    <name type="scientific">Candidatus Methanophagaceae archaeon ANME-1 ERB6</name>
    <dbReference type="NCBI Taxonomy" id="2759912"/>
    <lineage>
        <taxon>Archaea</taxon>
        <taxon>Methanobacteriati</taxon>
        <taxon>Methanobacteriota</taxon>
        <taxon>Stenosarchaea group</taxon>
        <taxon>Methanomicrobia</taxon>
        <taxon>Candidatus Methanophagales</taxon>
        <taxon>Candidatus Methanophagaceae</taxon>
    </lineage>
</organism>
<proteinExistence type="predicted"/>
<keyword evidence="1" id="KW-0812">Transmembrane</keyword>
<gene>
    <name evidence="2" type="ORF">CBNPKNJC_00029</name>
</gene>
<sequence length="87" mass="10030">MSNNHLEKQEDSIIESLEEFVKNTWMILLGLFAIFGSGYGAFKGLNIFILENEIGRNILIIAYILLLALLWCIGCKLWKQRARLKKT</sequence>
<dbReference type="AlphaFoldDB" id="A0A7G9YU30"/>
<reference evidence="2" key="1">
    <citation type="submission" date="2020-06" db="EMBL/GenBank/DDBJ databases">
        <title>Unique genomic features of the anaerobic methanotrophic archaea.</title>
        <authorList>
            <person name="Chadwick G.L."/>
            <person name="Skennerton C.T."/>
            <person name="Laso-Perez R."/>
            <person name="Leu A.O."/>
            <person name="Speth D.R."/>
            <person name="Yu H."/>
            <person name="Morgan-Lang C."/>
            <person name="Hatzenpichler R."/>
            <person name="Goudeau D."/>
            <person name="Malmstrom R."/>
            <person name="Brazelton W.J."/>
            <person name="Woyke T."/>
            <person name="Hallam S.J."/>
            <person name="Tyson G.W."/>
            <person name="Wegener G."/>
            <person name="Boetius A."/>
            <person name="Orphan V."/>
        </authorList>
    </citation>
    <scope>NUCLEOTIDE SEQUENCE</scope>
</reference>
<feature type="transmembrane region" description="Helical" evidence="1">
    <location>
        <begin position="54"/>
        <end position="78"/>
    </location>
</feature>
<protein>
    <submittedName>
        <fullName evidence="2">Uncharacterized protein</fullName>
    </submittedName>
</protein>
<dbReference type="EMBL" id="MT631471">
    <property type="protein sequence ID" value="QNO51514.1"/>
    <property type="molecule type" value="Genomic_DNA"/>
</dbReference>
<keyword evidence="1" id="KW-0472">Membrane</keyword>
<accession>A0A7G9YU30</accession>
<evidence type="ECO:0000313" key="2">
    <source>
        <dbReference type="EMBL" id="QNO51514.1"/>
    </source>
</evidence>